<dbReference type="Proteomes" id="UP001595952">
    <property type="component" value="Unassembled WGS sequence"/>
</dbReference>
<dbReference type="InterPro" id="IPR012347">
    <property type="entry name" value="Ferritin-like"/>
</dbReference>
<dbReference type="Gene3D" id="1.20.1260.10">
    <property type="match status" value="1"/>
</dbReference>
<dbReference type="PANTHER" id="PTHR38593">
    <property type="entry name" value="BLR2558 PROTEIN"/>
    <property type="match status" value="1"/>
</dbReference>
<dbReference type="EMBL" id="JBHSEI010000010">
    <property type="protein sequence ID" value="MFC4639431.1"/>
    <property type="molecule type" value="Genomic_DNA"/>
</dbReference>
<gene>
    <name evidence="2" type="ORF">ACFO0D_13910</name>
</gene>
<protein>
    <submittedName>
        <fullName evidence="2">DUF4142 domain-containing protein</fullName>
    </submittedName>
</protein>
<proteinExistence type="predicted"/>
<accession>A0ABV9IAS0</accession>
<evidence type="ECO:0000313" key="2">
    <source>
        <dbReference type="EMBL" id="MFC4639431.1"/>
    </source>
</evidence>
<dbReference type="RefSeq" id="WP_380062420.1">
    <property type="nucleotide sequence ID" value="NZ_JBHSEI010000010.1"/>
</dbReference>
<name>A0ABV9IAS0_9DEIO</name>
<organism evidence="2 3">
    <name type="scientific">Deinococcus hohokamensis</name>
    <dbReference type="NCBI Taxonomy" id="309883"/>
    <lineage>
        <taxon>Bacteria</taxon>
        <taxon>Thermotogati</taxon>
        <taxon>Deinococcota</taxon>
        <taxon>Deinococci</taxon>
        <taxon>Deinococcales</taxon>
        <taxon>Deinococcaceae</taxon>
        <taxon>Deinococcus</taxon>
    </lineage>
</organism>
<dbReference type="PANTHER" id="PTHR38593:SF1">
    <property type="entry name" value="BLR2558 PROTEIN"/>
    <property type="match status" value="1"/>
</dbReference>
<dbReference type="Pfam" id="PF13628">
    <property type="entry name" value="DUF4142"/>
    <property type="match status" value="1"/>
</dbReference>
<feature type="domain" description="DUF4142" evidence="1">
    <location>
        <begin position="10"/>
        <end position="144"/>
    </location>
</feature>
<evidence type="ECO:0000313" key="3">
    <source>
        <dbReference type="Proteomes" id="UP001595952"/>
    </source>
</evidence>
<comment type="caution">
    <text evidence="2">The sequence shown here is derived from an EMBL/GenBank/DDBJ whole genome shotgun (WGS) entry which is preliminary data.</text>
</comment>
<dbReference type="InterPro" id="IPR025419">
    <property type="entry name" value="DUF4142"/>
</dbReference>
<keyword evidence="3" id="KW-1185">Reference proteome</keyword>
<sequence>MMAPNASSVDGLFLQAVTGSNLFEIQSSQVALTKTNTPAVRAYAQMLIDHHTMAQTQVNTLAASRGVLLPKVLPPELQLKVTTLAGLNAASFDAAFLQEQVVAHQMTLSLIQNERTAGKDAAVMALANQQAPIIQQHLQQAQTLLGTAPAAALR</sequence>
<evidence type="ECO:0000259" key="1">
    <source>
        <dbReference type="Pfam" id="PF13628"/>
    </source>
</evidence>
<reference evidence="3" key="1">
    <citation type="journal article" date="2019" name="Int. J. Syst. Evol. Microbiol.">
        <title>The Global Catalogue of Microorganisms (GCM) 10K type strain sequencing project: providing services to taxonomists for standard genome sequencing and annotation.</title>
        <authorList>
            <consortium name="The Broad Institute Genomics Platform"/>
            <consortium name="The Broad Institute Genome Sequencing Center for Infectious Disease"/>
            <person name="Wu L."/>
            <person name="Ma J."/>
        </authorList>
    </citation>
    <scope>NUCLEOTIDE SEQUENCE [LARGE SCALE GENOMIC DNA]</scope>
    <source>
        <strain evidence="3">CCUG 55995</strain>
    </source>
</reference>